<proteinExistence type="predicted"/>
<keyword evidence="1" id="KW-0812">Transmembrane</keyword>
<dbReference type="AlphaFoldDB" id="A0A0F9VLV6"/>
<evidence type="ECO:0000256" key="1">
    <source>
        <dbReference type="SAM" id="Phobius"/>
    </source>
</evidence>
<organism evidence="2">
    <name type="scientific">marine sediment metagenome</name>
    <dbReference type="NCBI Taxonomy" id="412755"/>
    <lineage>
        <taxon>unclassified sequences</taxon>
        <taxon>metagenomes</taxon>
        <taxon>ecological metagenomes</taxon>
    </lineage>
</organism>
<feature type="transmembrane region" description="Helical" evidence="1">
    <location>
        <begin position="7"/>
        <end position="25"/>
    </location>
</feature>
<name>A0A0F9VLV6_9ZZZZ</name>
<comment type="caution">
    <text evidence="2">The sequence shown here is derived from an EMBL/GenBank/DDBJ whole genome shotgun (WGS) entry which is preliminary data.</text>
</comment>
<reference evidence="2" key="1">
    <citation type="journal article" date="2015" name="Nature">
        <title>Complex archaea that bridge the gap between prokaryotes and eukaryotes.</title>
        <authorList>
            <person name="Spang A."/>
            <person name="Saw J.H."/>
            <person name="Jorgensen S.L."/>
            <person name="Zaremba-Niedzwiedzka K."/>
            <person name="Martijn J."/>
            <person name="Lind A.E."/>
            <person name="van Eijk R."/>
            <person name="Schleper C."/>
            <person name="Guy L."/>
            <person name="Ettema T.J."/>
        </authorList>
    </citation>
    <scope>NUCLEOTIDE SEQUENCE</scope>
</reference>
<accession>A0A0F9VLV6</accession>
<sequence>MRKVFSIIGMVIALIEIIYSFFTTSDTGEFFGFEMNIWFFRLLWVALFGIMLNGYLKEKRKG</sequence>
<evidence type="ECO:0000313" key="2">
    <source>
        <dbReference type="EMBL" id="KKO06121.1"/>
    </source>
</evidence>
<gene>
    <name evidence="2" type="ORF">LCGC14_0071340</name>
</gene>
<keyword evidence="1" id="KW-0472">Membrane</keyword>
<keyword evidence="1" id="KW-1133">Transmembrane helix</keyword>
<dbReference type="EMBL" id="LAZR01000017">
    <property type="protein sequence ID" value="KKO06121.1"/>
    <property type="molecule type" value="Genomic_DNA"/>
</dbReference>
<protein>
    <submittedName>
        <fullName evidence="2">Uncharacterized protein</fullName>
    </submittedName>
</protein>
<feature type="transmembrane region" description="Helical" evidence="1">
    <location>
        <begin position="37"/>
        <end position="56"/>
    </location>
</feature>